<name>A0AAF5I2R7_STRER</name>
<evidence type="ECO:0000256" key="8">
    <source>
        <dbReference type="ARBA" id="ARBA00022989"/>
    </source>
</evidence>
<evidence type="ECO:0000256" key="5">
    <source>
        <dbReference type="ARBA" id="ARBA00022692"/>
    </source>
</evidence>
<dbReference type="WBParaSite" id="TCONS_00012086.p1">
    <property type="protein sequence ID" value="TCONS_00012086.p1"/>
    <property type="gene ID" value="XLOC_007400"/>
</dbReference>
<keyword evidence="14" id="KW-1185">Reference proteome</keyword>
<dbReference type="GO" id="GO:0005886">
    <property type="term" value="C:plasma membrane"/>
    <property type="evidence" value="ECO:0007669"/>
    <property type="project" value="UniProtKB-SubCell"/>
</dbReference>
<dbReference type="Pfam" id="PF00876">
    <property type="entry name" value="Innexin"/>
    <property type="match status" value="2"/>
</dbReference>
<keyword evidence="5 12" id="KW-0812">Transmembrane</keyword>
<dbReference type="GO" id="GO:0005921">
    <property type="term" value="C:gap junction"/>
    <property type="evidence" value="ECO:0007669"/>
    <property type="project" value="UniProtKB-SubCell"/>
</dbReference>
<organism evidence="14 15">
    <name type="scientific">Strongyloides stercoralis</name>
    <name type="common">Threadworm</name>
    <dbReference type="NCBI Taxonomy" id="6248"/>
    <lineage>
        <taxon>Eukaryota</taxon>
        <taxon>Metazoa</taxon>
        <taxon>Ecdysozoa</taxon>
        <taxon>Nematoda</taxon>
        <taxon>Chromadorea</taxon>
        <taxon>Rhabditida</taxon>
        <taxon>Tylenchina</taxon>
        <taxon>Panagrolaimomorpha</taxon>
        <taxon>Strongyloidoidea</taxon>
        <taxon>Strongyloididae</taxon>
        <taxon>Strongyloides</taxon>
    </lineage>
</organism>
<feature type="compositionally biased region" description="Polar residues" evidence="13">
    <location>
        <begin position="965"/>
        <end position="983"/>
    </location>
</feature>
<evidence type="ECO:0000313" key="14">
    <source>
        <dbReference type="Proteomes" id="UP000035681"/>
    </source>
</evidence>
<comment type="similarity">
    <text evidence="12">Belongs to the pannexin family.</text>
</comment>
<evidence type="ECO:0000256" key="12">
    <source>
        <dbReference type="RuleBase" id="RU010713"/>
    </source>
</evidence>
<dbReference type="PROSITE" id="PS51013">
    <property type="entry name" value="PANNEXIN"/>
    <property type="match status" value="2"/>
</dbReference>
<dbReference type="GO" id="GO:0034220">
    <property type="term" value="P:monoatomic ion transmembrane transport"/>
    <property type="evidence" value="ECO:0007669"/>
    <property type="project" value="UniProtKB-KW"/>
</dbReference>
<dbReference type="GO" id="GO:0005243">
    <property type="term" value="F:gap junction channel activity"/>
    <property type="evidence" value="ECO:0007669"/>
    <property type="project" value="TreeGrafter"/>
</dbReference>
<dbReference type="Proteomes" id="UP000035681">
    <property type="component" value="Unplaced"/>
</dbReference>
<feature type="transmembrane region" description="Helical" evidence="12">
    <location>
        <begin position="816"/>
        <end position="835"/>
    </location>
</feature>
<evidence type="ECO:0000256" key="11">
    <source>
        <dbReference type="ARBA" id="ARBA00023303"/>
    </source>
</evidence>
<accession>A0AAF5I2R7</accession>
<dbReference type="PRINTS" id="PR01262">
    <property type="entry name" value="INNEXIN"/>
</dbReference>
<evidence type="ECO:0000256" key="4">
    <source>
        <dbReference type="ARBA" id="ARBA00022475"/>
    </source>
</evidence>
<dbReference type="AlphaFoldDB" id="A0AAF5I2R7"/>
<keyword evidence="4" id="KW-1003">Cell membrane</keyword>
<feature type="transmembrane region" description="Helical" evidence="12">
    <location>
        <begin position="12"/>
        <end position="29"/>
    </location>
</feature>
<evidence type="ECO:0000256" key="10">
    <source>
        <dbReference type="ARBA" id="ARBA00023136"/>
    </source>
</evidence>
<evidence type="ECO:0000256" key="2">
    <source>
        <dbReference type="ARBA" id="ARBA00004651"/>
    </source>
</evidence>
<keyword evidence="3 12" id="KW-0813">Transport</keyword>
<proteinExistence type="inferred from homology"/>
<feature type="transmembrane region" description="Helical" evidence="12">
    <location>
        <begin position="718"/>
        <end position="744"/>
    </location>
</feature>
<evidence type="ECO:0000256" key="13">
    <source>
        <dbReference type="SAM" id="MobiDB-lite"/>
    </source>
</evidence>
<dbReference type="PANTHER" id="PTHR11893:SF14">
    <property type="entry name" value="INNEXIN-10"/>
    <property type="match status" value="1"/>
</dbReference>
<keyword evidence="8 12" id="KW-1133">Transmembrane helix</keyword>
<feature type="transmembrane region" description="Helical" evidence="12">
    <location>
        <begin position="84"/>
        <end position="103"/>
    </location>
</feature>
<comment type="subcellular location">
    <subcellularLocation>
        <location evidence="1">Cell junction</location>
        <location evidence="1">Gap junction</location>
    </subcellularLocation>
    <subcellularLocation>
        <location evidence="2 12">Cell membrane</location>
        <topology evidence="2 12">Multi-pass membrane protein</topology>
    </subcellularLocation>
</comment>
<evidence type="ECO:0000256" key="7">
    <source>
        <dbReference type="ARBA" id="ARBA00022949"/>
    </source>
</evidence>
<protein>
    <recommendedName>
        <fullName evidence="12">Innexin</fullName>
    </recommendedName>
</protein>
<evidence type="ECO:0000313" key="15">
    <source>
        <dbReference type="WBParaSite" id="TCONS_00012086.p1"/>
    </source>
</evidence>
<evidence type="ECO:0000256" key="9">
    <source>
        <dbReference type="ARBA" id="ARBA00023065"/>
    </source>
</evidence>
<keyword evidence="7" id="KW-0965">Cell junction</keyword>
<comment type="function">
    <text evidence="12">Structural component of the gap junctions.</text>
</comment>
<dbReference type="PANTHER" id="PTHR11893">
    <property type="entry name" value="INNEXIN"/>
    <property type="match status" value="1"/>
</dbReference>
<comment type="caution">
    <text evidence="12">Lacks conserved residue(s) required for the propagation of feature annotation.</text>
</comment>
<feature type="region of interest" description="Disordered" evidence="13">
    <location>
        <begin position="956"/>
        <end position="987"/>
    </location>
</feature>
<keyword evidence="11 12" id="KW-0407">Ion channel</keyword>
<reference evidence="15" key="1">
    <citation type="submission" date="2024-02" db="UniProtKB">
        <authorList>
            <consortium name="WormBaseParasite"/>
        </authorList>
    </citation>
    <scope>IDENTIFICATION</scope>
</reference>
<evidence type="ECO:0000256" key="3">
    <source>
        <dbReference type="ARBA" id="ARBA00022448"/>
    </source>
</evidence>
<keyword evidence="10 12" id="KW-0472">Membrane</keyword>
<sequence length="1016" mass="118654">EIDDRDFVDRLHGFFTTNILIGLAVLVSFKQFGGKPIECLVPDIFTSSWEQYAENYCWSQDNYYVPLKESAAGMEEEEKKARKISYYQWVPFFLLISAVFFRLPSLLWKYLAGHSGIKINELVKMACDNNNIKPDIKKANIKSLVIHLQGALKFHKRVFFLCNLPYSSAYVTLMYVLSKFLYLANVTLQLFLMNSFLETDRYKYYGLEAVLDLIRGKTWDQTGMFPRVSLCDFDVRVMGNIQEHTIQCVLVINIFNEKIFIFLWFWYLTLFIFTLGSFLYWAFINFFPSTSKRFIARHLEMSELMFDPKENEKDLDKFVYGYLKYDGVFVIRQLTMHSGIIFGTEVVANLWRSYYNLERELKRSNSIDNCFSASNSPEKAKNNFQYDDSNEILLRNRKTFPPNVNYYKNTLSNDPLKESLSNEKECLIPPPMPSSDVINALKKATGLSSPSIGSQSTTSPMYEKYLSEEKRKAKNKKVYFIEKPENTKNKRSESPTPPSTYYSFALEDNVTSFNNVPPEVQKTDPPLQNLRLLELWKTFSKKYGGDSIDRWHFVYTSNLLIVFASISAFKTFGGDPINCLVPGSFPGSWQVYAENYCWSQDTYFVNPNEHVANIAEKDRYSQDRKLSYYQWVPFFLLFQAACFRFPSIFWKYISLNSGIRVHEIVERAMDPSNLEIATKEKNLEILTQHISLALKFQRKIAKKNIVIHKTMKLLNISYSACFISYMYLIMKSLYMINVIVQLYILNKFLETDKYQWYGFGVIKDIMLGTQWERSGYFPRVSLCDFTVRQVANIQKYSVQCVLVINIFNEKIFVLLWFWYVLLSVATLASFTYWIFVMTFSCFGRGFISSNLELSDVEDFDPIRCKKNVRRFVNEYLKQDGIFVLRMISTHAGIIFGTELVSKLYNVFLEYEENKKLELNKMIEGHVMNTLRKRKDIRKASNISLCSEDHYSGLLDNIEEKERPDTANSSGTTKSLKSQGSQTPKHYDSKISIGYSNKSVETIYHNYMLTLYKDIKH</sequence>
<gene>
    <name evidence="12" type="primary">inx</name>
</gene>
<feature type="transmembrane region" description="Helical" evidence="12">
    <location>
        <begin position="259"/>
        <end position="283"/>
    </location>
</feature>
<evidence type="ECO:0000256" key="1">
    <source>
        <dbReference type="ARBA" id="ARBA00004610"/>
    </source>
</evidence>
<feature type="transmembrane region" description="Helical" evidence="12">
    <location>
        <begin position="173"/>
        <end position="193"/>
    </location>
</feature>
<dbReference type="InterPro" id="IPR000990">
    <property type="entry name" value="Innexin"/>
</dbReference>
<evidence type="ECO:0000256" key="6">
    <source>
        <dbReference type="ARBA" id="ARBA00022868"/>
    </source>
</evidence>
<keyword evidence="9 12" id="KW-0406">Ion transport</keyword>
<keyword evidence="6" id="KW-0303">Gap junction</keyword>